<feature type="domain" description="Major facilitator superfamily (MFS) profile" evidence="7">
    <location>
        <begin position="1"/>
        <end position="378"/>
    </location>
</feature>
<organism evidence="8 9">
    <name type="scientific">Pantoea piersonii</name>
    <dbReference type="NCBI Taxonomy" id="2364647"/>
    <lineage>
        <taxon>Bacteria</taxon>
        <taxon>Pseudomonadati</taxon>
        <taxon>Pseudomonadota</taxon>
        <taxon>Gammaproteobacteria</taxon>
        <taxon>Enterobacterales</taxon>
        <taxon>Erwiniaceae</taxon>
        <taxon>Pantoea</taxon>
    </lineage>
</organism>
<dbReference type="PANTHER" id="PTHR43124:SF3">
    <property type="entry name" value="CHLORAMPHENICOL EFFLUX PUMP RV0191"/>
    <property type="match status" value="1"/>
</dbReference>
<name>A0AAJ5UAR1_9GAMM</name>
<dbReference type="InterPro" id="IPR050189">
    <property type="entry name" value="MFS_Efflux_Transporters"/>
</dbReference>
<evidence type="ECO:0000313" key="8">
    <source>
        <dbReference type="EMBL" id="WBG91535.1"/>
    </source>
</evidence>
<feature type="transmembrane region" description="Helical" evidence="6">
    <location>
        <begin position="354"/>
        <end position="375"/>
    </location>
</feature>
<feature type="transmembrane region" description="Helical" evidence="6">
    <location>
        <begin position="44"/>
        <end position="66"/>
    </location>
</feature>
<evidence type="ECO:0000313" key="9">
    <source>
        <dbReference type="Proteomes" id="UP001211544"/>
    </source>
</evidence>
<proteinExistence type="predicted"/>
<feature type="transmembrane region" description="Helical" evidence="6">
    <location>
        <begin position="326"/>
        <end position="348"/>
    </location>
</feature>
<dbReference type="Proteomes" id="UP001211544">
    <property type="component" value="Chromosome"/>
</dbReference>
<feature type="transmembrane region" description="Helical" evidence="6">
    <location>
        <begin position="132"/>
        <end position="152"/>
    </location>
</feature>
<evidence type="ECO:0000256" key="6">
    <source>
        <dbReference type="SAM" id="Phobius"/>
    </source>
</evidence>
<sequence>MRSSVALGVTGFSLIAVTYGMARFSWGLMMPAVMQEIPFSIHLAGIVTACSYISYCLSTAAAPWLVARFGARASAYLAALCAAAGLLLLACAFSPLMLAAGLFIAGLSAGVASPAIASAVGDTLPPAQQESANTAINAGTSAGIMLSVPVLLMLPGGWRAACVAFALLALICLLPARRYLPADRRAREPDRAGWRDLARQGSLIRLAIVAFISGSASAAWWSFGPDMLRNQLHLDARASSLLWLISGGAGIAGALTGVARRALSLVQIYRLSQICMALPLLLLASLDGFSWWLFPAVALGGAGYVTLSGVLLVYGAAATPASTASGVGIAFFMLAAGQVAGSALFGLASAGLGASAALLGFAALALGMVVVLPGAHER</sequence>
<feature type="transmembrane region" description="Helical" evidence="6">
    <location>
        <begin position="241"/>
        <end position="259"/>
    </location>
</feature>
<keyword evidence="4 6" id="KW-1133">Transmembrane helix</keyword>
<evidence type="ECO:0000259" key="7">
    <source>
        <dbReference type="PROSITE" id="PS50850"/>
    </source>
</evidence>
<dbReference type="KEGG" id="kpie:N5580_02945"/>
<feature type="transmembrane region" description="Helical" evidence="6">
    <location>
        <begin position="73"/>
        <end position="96"/>
    </location>
</feature>
<keyword evidence="3 6" id="KW-0812">Transmembrane</keyword>
<feature type="transmembrane region" description="Helical" evidence="6">
    <location>
        <begin position="268"/>
        <end position="286"/>
    </location>
</feature>
<dbReference type="InterPro" id="IPR036259">
    <property type="entry name" value="MFS_trans_sf"/>
</dbReference>
<dbReference type="GO" id="GO:0005886">
    <property type="term" value="C:plasma membrane"/>
    <property type="evidence" value="ECO:0007669"/>
    <property type="project" value="UniProtKB-SubCell"/>
</dbReference>
<feature type="transmembrane region" description="Helical" evidence="6">
    <location>
        <begin position="201"/>
        <end position="221"/>
    </location>
</feature>
<dbReference type="RefSeq" id="WP_269949861.1">
    <property type="nucleotide sequence ID" value="NZ_CP104758.1"/>
</dbReference>
<dbReference type="AlphaFoldDB" id="A0AAJ5UAR1"/>
<dbReference type="InterPro" id="IPR020846">
    <property type="entry name" value="MFS_dom"/>
</dbReference>
<protein>
    <submittedName>
        <fullName evidence="8">MFS transporter</fullName>
    </submittedName>
</protein>
<accession>A0AAJ5UAR1</accession>
<dbReference type="Pfam" id="PF07690">
    <property type="entry name" value="MFS_1"/>
    <property type="match status" value="1"/>
</dbReference>
<evidence type="ECO:0000256" key="3">
    <source>
        <dbReference type="ARBA" id="ARBA00022692"/>
    </source>
</evidence>
<dbReference type="SUPFAM" id="SSF103473">
    <property type="entry name" value="MFS general substrate transporter"/>
    <property type="match status" value="1"/>
</dbReference>
<dbReference type="Gene3D" id="1.20.1250.20">
    <property type="entry name" value="MFS general substrate transporter like domains"/>
    <property type="match status" value="1"/>
</dbReference>
<evidence type="ECO:0000256" key="1">
    <source>
        <dbReference type="ARBA" id="ARBA00004651"/>
    </source>
</evidence>
<feature type="transmembrane region" description="Helical" evidence="6">
    <location>
        <begin position="292"/>
        <end position="314"/>
    </location>
</feature>
<feature type="transmembrane region" description="Helical" evidence="6">
    <location>
        <begin position="102"/>
        <end position="120"/>
    </location>
</feature>
<evidence type="ECO:0000256" key="4">
    <source>
        <dbReference type="ARBA" id="ARBA00022989"/>
    </source>
</evidence>
<comment type="subcellular location">
    <subcellularLocation>
        <location evidence="1">Cell membrane</location>
        <topology evidence="1">Multi-pass membrane protein</topology>
    </subcellularLocation>
</comment>
<dbReference type="GO" id="GO:0022857">
    <property type="term" value="F:transmembrane transporter activity"/>
    <property type="evidence" value="ECO:0007669"/>
    <property type="project" value="InterPro"/>
</dbReference>
<dbReference type="PROSITE" id="PS50850">
    <property type="entry name" value="MFS"/>
    <property type="match status" value="1"/>
</dbReference>
<dbReference type="InterPro" id="IPR011701">
    <property type="entry name" value="MFS"/>
</dbReference>
<gene>
    <name evidence="8" type="ORF">N5580_02945</name>
</gene>
<keyword evidence="2" id="KW-1003">Cell membrane</keyword>
<dbReference type="EMBL" id="CP104758">
    <property type="protein sequence ID" value="WBG91535.1"/>
    <property type="molecule type" value="Genomic_DNA"/>
</dbReference>
<keyword evidence="5 6" id="KW-0472">Membrane</keyword>
<reference evidence="8 9" key="1">
    <citation type="journal article" date="2022" name="J Glob Antimicrob Resist">
        <title>First complete genome of a multidrug resistant strain of the novel human pathogen Kalamiella piersonii (GABEKP28) identified in human saliva.</title>
        <authorList>
            <person name="McDonagh F."/>
            <person name="Singh N.K."/>
            <person name="Venkateswaran K."/>
            <person name="Lonappan A.M."/>
            <person name="Hallahan B."/>
            <person name="Tuohy A."/>
            <person name="Burke L."/>
            <person name="Kovarova A."/>
            <person name="Miliotis G."/>
        </authorList>
    </citation>
    <scope>NUCLEOTIDE SEQUENCE [LARGE SCALE GENOMIC DNA]</scope>
    <source>
        <strain evidence="8 9">GABEKP28</strain>
    </source>
</reference>
<keyword evidence="9" id="KW-1185">Reference proteome</keyword>
<evidence type="ECO:0000256" key="5">
    <source>
        <dbReference type="ARBA" id="ARBA00023136"/>
    </source>
</evidence>
<feature type="transmembrane region" description="Helical" evidence="6">
    <location>
        <begin position="158"/>
        <end position="180"/>
    </location>
</feature>
<dbReference type="PANTHER" id="PTHR43124">
    <property type="entry name" value="PURINE EFFLUX PUMP PBUE"/>
    <property type="match status" value="1"/>
</dbReference>
<evidence type="ECO:0000256" key="2">
    <source>
        <dbReference type="ARBA" id="ARBA00022475"/>
    </source>
</evidence>